<dbReference type="PANTHER" id="PTHR41161">
    <property type="entry name" value="PROTEIN NCBP2AS2"/>
    <property type="match status" value="1"/>
</dbReference>
<dbReference type="GeneID" id="116290060"/>
<dbReference type="Proteomes" id="UP000515163">
    <property type="component" value="Unplaced"/>
</dbReference>
<dbReference type="RefSeq" id="XP_031552902.1">
    <property type="nucleotide sequence ID" value="XM_031697042.1"/>
</dbReference>
<evidence type="ECO:0000313" key="2">
    <source>
        <dbReference type="RefSeq" id="XP_031552902.1"/>
    </source>
</evidence>
<organism evidence="1 2">
    <name type="scientific">Actinia tenebrosa</name>
    <name type="common">Australian red waratah sea anemone</name>
    <dbReference type="NCBI Taxonomy" id="6105"/>
    <lineage>
        <taxon>Eukaryota</taxon>
        <taxon>Metazoa</taxon>
        <taxon>Cnidaria</taxon>
        <taxon>Anthozoa</taxon>
        <taxon>Hexacorallia</taxon>
        <taxon>Actiniaria</taxon>
        <taxon>Actiniidae</taxon>
        <taxon>Actinia</taxon>
    </lineage>
</organism>
<dbReference type="InterPro" id="IPR042407">
    <property type="entry name" value="NCBP2-AS2"/>
</dbReference>
<accession>A0A6P8HJP0</accession>
<name>A0A6P8HJP0_ACTTE</name>
<sequence length="96" mass="11217">MPLRLLLRFLNNQQVVEQLANTSIIRRFAQLTHYTYIRATVWGNQVLNKMAESTVKEPDQENQKDSGRLASFSRTFMENIQKEIEASQKGKKNPYD</sequence>
<dbReference type="OrthoDB" id="5950777at2759"/>
<dbReference type="AlphaFoldDB" id="A0A6P8HJP0"/>
<proteinExistence type="predicted"/>
<reference evidence="2" key="1">
    <citation type="submission" date="2025-08" db="UniProtKB">
        <authorList>
            <consortium name="RefSeq"/>
        </authorList>
    </citation>
    <scope>IDENTIFICATION</scope>
    <source>
        <tissue evidence="2">Tentacle</tissue>
    </source>
</reference>
<dbReference type="PANTHER" id="PTHR41161:SF1">
    <property type="entry name" value="PROTEIN NCBP2AS2"/>
    <property type="match status" value="1"/>
</dbReference>
<gene>
    <name evidence="2" type="primary">LOC116290060</name>
</gene>
<protein>
    <submittedName>
        <fullName evidence="2">Uncharacterized protein LOC116290060</fullName>
    </submittedName>
</protein>
<keyword evidence="1" id="KW-1185">Reference proteome</keyword>
<dbReference type="InParanoid" id="A0A6P8HJP0"/>
<evidence type="ECO:0000313" key="1">
    <source>
        <dbReference type="Proteomes" id="UP000515163"/>
    </source>
</evidence>
<dbReference type="KEGG" id="aten:116290060"/>